<keyword evidence="2" id="KW-1185">Reference proteome</keyword>
<reference evidence="1" key="1">
    <citation type="journal article" date="2021" name="Genome Biol. Evol.">
        <title>A High-Quality Reference Genome for a Parasitic Bivalve with Doubly Uniparental Inheritance (Bivalvia: Unionida).</title>
        <authorList>
            <person name="Smith C.H."/>
        </authorList>
    </citation>
    <scope>NUCLEOTIDE SEQUENCE</scope>
    <source>
        <strain evidence="1">CHS0354</strain>
    </source>
</reference>
<accession>A0AAE0VTU4</accession>
<evidence type="ECO:0000313" key="2">
    <source>
        <dbReference type="Proteomes" id="UP001195483"/>
    </source>
</evidence>
<comment type="caution">
    <text evidence="1">The sequence shown here is derived from an EMBL/GenBank/DDBJ whole genome shotgun (WGS) entry which is preliminary data.</text>
</comment>
<gene>
    <name evidence="1" type="ORF">CHS0354_015915</name>
</gene>
<evidence type="ECO:0000313" key="1">
    <source>
        <dbReference type="EMBL" id="KAK3589889.1"/>
    </source>
</evidence>
<dbReference type="Proteomes" id="UP001195483">
    <property type="component" value="Unassembled WGS sequence"/>
</dbReference>
<dbReference type="EMBL" id="JAEAOA010000985">
    <property type="protein sequence ID" value="KAK3589889.1"/>
    <property type="molecule type" value="Genomic_DNA"/>
</dbReference>
<reference evidence="1" key="3">
    <citation type="submission" date="2023-05" db="EMBL/GenBank/DDBJ databases">
        <authorList>
            <person name="Smith C.H."/>
        </authorList>
    </citation>
    <scope>NUCLEOTIDE SEQUENCE</scope>
    <source>
        <strain evidence="1">CHS0354</strain>
        <tissue evidence="1">Mantle</tissue>
    </source>
</reference>
<sequence>MKYQLIPKSVPQTCIQYETKTQEDPLKTVENGMHIPKSWHVDRRCYKSQDPGAPNHNGQFEVYQAKASVITLRETFGSTSSATNSINILRLLTKNVIAISYDMTLIHPKEESQAVWSTKAMALQKGGFSRCCVSDNPSATIRLTESETSVFPCMVLRYEEIK</sequence>
<reference evidence="1" key="2">
    <citation type="journal article" date="2021" name="Genome Biol. Evol.">
        <title>Developing a high-quality reference genome for a parasitic bivalve with doubly uniparental inheritance (Bivalvia: Unionida).</title>
        <authorList>
            <person name="Smith C.H."/>
        </authorList>
    </citation>
    <scope>NUCLEOTIDE SEQUENCE</scope>
    <source>
        <strain evidence="1">CHS0354</strain>
        <tissue evidence="1">Mantle</tissue>
    </source>
</reference>
<dbReference type="AlphaFoldDB" id="A0AAE0VTU4"/>
<organism evidence="1 2">
    <name type="scientific">Potamilus streckersoni</name>
    <dbReference type="NCBI Taxonomy" id="2493646"/>
    <lineage>
        <taxon>Eukaryota</taxon>
        <taxon>Metazoa</taxon>
        <taxon>Spiralia</taxon>
        <taxon>Lophotrochozoa</taxon>
        <taxon>Mollusca</taxon>
        <taxon>Bivalvia</taxon>
        <taxon>Autobranchia</taxon>
        <taxon>Heteroconchia</taxon>
        <taxon>Palaeoheterodonta</taxon>
        <taxon>Unionida</taxon>
        <taxon>Unionoidea</taxon>
        <taxon>Unionidae</taxon>
        <taxon>Ambleminae</taxon>
        <taxon>Lampsilini</taxon>
        <taxon>Potamilus</taxon>
    </lineage>
</organism>
<proteinExistence type="predicted"/>
<protein>
    <submittedName>
        <fullName evidence="1">Uncharacterized protein</fullName>
    </submittedName>
</protein>
<name>A0AAE0VTU4_9BIVA</name>